<evidence type="ECO:0000256" key="1">
    <source>
        <dbReference type="SAM" id="MobiDB-lite"/>
    </source>
</evidence>
<accession>A0AA38R1X0</accession>
<name>A0AA38R1X0_9PEZI</name>
<feature type="compositionally biased region" description="Basic and acidic residues" evidence="1">
    <location>
        <begin position="343"/>
        <end position="352"/>
    </location>
</feature>
<proteinExistence type="predicted"/>
<gene>
    <name evidence="2" type="ORF">NKR19_g10070</name>
</gene>
<feature type="region of interest" description="Disordered" evidence="1">
    <location>
        <begin position="1"/>
        <end position="46"/>
    </location>
</feature>
<protein>
    <submittedName>
        <fullName evidence="2">Uncharacterized protein</fullName>
    </submittedName>
</protein>
<feature type="compositionally biased region" description="Basic and acidic residues" evidence="1">
    <location>
        <begin position="27"/>
        <end position="41"/>
    </location>
</feature>
<organism evidence="2 3">
    <name type="scientific">Coniochaeta hoffmannii</name>
    <dbReference type="NCBI Taxonomy" id="91930"/>
    <lineage>
        <taxon>Eukaryota</taxon>
        <taxon>Fungi</taxon>
        <taxon>Dikarya</taxon>
        <taxon>Ascomycota</taxon>
        <taxon>Pezizomycotina</taxon>
        <taxon>Sordariomycetes</taxon>
        <taxon>Sordariomycetidae</taxon>
        <taxon>Coniochaetales</taxon>
        <taxon>Coniochaetaceae</taxon>
        <taxon>Coniochaeta</taxon>
    </lineage>
</organism>
<sequence length="570" mass="62750">MGRLGPLTSQGLGRSPYDDVVQGEGEPDPREPPQQYDERGRPVNPLTRQMNKDIIRSHNEVMQVIGVAEPENVVSEPQKLTASHHAWENDVGLRLLRIGRILNGCGVCGVMGMQQRILLYERYSRIPLLQLWSYERQQRSLSSMLFAGYPAFATVVAIVYSKMYFPIFSRVYEHPYSRRLCEVLDGWIELHLTVFSVLQMLDVLPVRALLPGPTFFIPCSSTSLIPAPPPPTAFTAGELISWIGNLALNAMPLVGVYACHHVFPIVRGHVREYFRSRLPTPTQSYTAAIRDARTIRESRTLPAATQAGRSATPPPPSAPPAEDTPEIQPELNAGGFPTISQMRPRDEPRGHPEPSQVEPLEGGAPVPAEAATSGHVRRQSTFSTRGLADGIIGVDSYGSDDEDNSGDMVSTTLISFDVEATDATDPPPGQWSAELRPNVAEGSRSEGAVQSRPARRPTYRSTALTRLPSTLAADQLSSLTTGIIAAPVKALALRWFVSSFARARGLSVTGMYPLGSLGWSRHTVANFVGMLLVQFFIQFDIWASMYAAASFFFFTEEEWSYIDGPEREVD</sequence>
<feature type="region of interest" description="Disordered" evidence="1">
    <location>
        <begin position="420"/>
        <end position="459"/>
    </location>
</feature>
<feature type="compositionally biased region" description="Basic and acidic residues" evidence="1">
    <location>
        <begin position="290"/>
        <end position="299"/>
    </location>
</feature>
<dbReference type="EMBL" id="JANBVN010000288">
    <property type="protein sequence ID" value="KAJ9130042.1"/>
    <property type="molecule type" value="Genomic_DNA"/>
</dbReference>
<dbReference type="Proteomes" id="UP001174691">
    <property type="component" value="Unassembled WGS sequence"/>
</dbReference>
<keyword evidence="3" id="KW-1185">Reference proteome</keyword>
<evidence type="ECO:0000313" key="3">
    <source>
        <dbReference type="Proteomes" id="UP001174691"/>
    </source>
</evidence>
<evidence type="ECO:0000313" key="2">
    <source>
        <dbReference type="EMBL" id="KAJ9130042.1"/>
    </source>
</evidence>
<dbReference type="AlphaFoldDB" id="A0AA38R1X0"/>
<comment type="caution">
    <text evidence="2">The sequence shown here is derived from an EMBL/GenBank/DDBJ whole genome shotgun (WGS) entry which is preliminary data.</text>
</comment>
<feature type="region of interest" description="Disordered" evidence="1">
    <location>
        <begin position="285"/>
        <end position="382"/>
    </location>
</feature>
<reference evidence="2" key="1">
    <citation type="submission" date="2022-07" db="EMBL/GenBank/DDBJ databases">
        <title>Fungi with potential for degradation of polypropylene.</title>
        <authorList>
            <person name="Gostincar C."/>
        </authorList>
    </citation>
    <scope>NUCLEOTIDE SEQUENCE</scope>
    <source>
        <strain evidence="2">EXF-13287</strain>
    </source>
</reference>